<feature type="non-terminal residue" evidence="1">
    <location>
        <position position="167"/>
    </location>
</feature>
<name>X0WV88_9ZZZZ</name>
<dbReference type="EMBL" id="BARS01035269">
    <property type="protein sequence ID" value="GAG16656.1"/>
    <property type="molecule type" value="Genomic_DNA"/>
</dbReference>
<reference evidence="1" key="1">
    <citation type="journal article" date="2014" name="Front. Microbiol.">
        <title>High frequency of phylogenetically diverse reductive dehalogenase-homologous genes in deep subseafloor sedimentary metagenomes.</title>
        <authorList>
            <person name="Kawai M."/>
            <person name="Futagami T."/>
            <person name="Toyoda A."/>
            <person name="Takaki Y."/>
            <person name="Nishi S."/>
            <person name="Hori S."/>
            <person name="Arai W."/>
            <person name="Tsubouchi T."/>
            <person name="Morono Y."/>
            <person name="Uchiyama I."/>
            <person name="Ito T."/>
            <person name="Fujiyama A."/>
            <person name="Inagaki F."/>
            <person name="Takami H."/>
        </authorList>
    </citation>
    <scope>NUCLEOTIDE SEQUENCE</scope>
    <source>
        <strain evidence="1">Expedition CK06-06</strain>
    </source>
</reference>
<organism evidence="1">
    <name type="scientific">marine sediment metagenome</name>
    <dbReference type="NCBI Taxonomy" id="412755"/>
    <lineage>
        <taxon>unclassified sequences</taxon>
        <taxon>metagenomes</taxon>
        <taxon>ecological metagenomes</taxon>
    </lineage>
</organism>
<gene>
    <name evidence="1" type="ORF">S01H1_54362</name>
</gene>
<dbReference type="AlphaFoldDB" id="X0WV88"/>
<comment type="caution">
    <text evidence="1">The sequence shown here is derived from an EMBL/GenBank/DDBJ whole genome shotgun (WGS) entry which is preliminary data.</text>
</comment>
<proteinExistence type="predicted"/>
<evidence type="ECO:0000313" key="1">
    <source>
        <dbReference type="EMBL" id="GAG16656.1"/>
    </source>
</evidence>
<sequence>MSTEWKPIDHEGHVDPDSVTHIVFLGDHSMPKVSSKDSKDFAVIYQQLNPEMWKAIHLRRPQGVPLYWAYVKRTDSSGTVDPGHMIGPHLEKLGIPDSSSVFVQFIGVKIEGVEYPVTLETIVKTREPICVVAAKSPIPCSKPRGRGKETIVKTREPICNVAAKSPD</sequence>
<accession>X0WV88</accession>
<protein>
    <submittedName>
        <fullName evidence="1">Uncharacterized protein</fullName>
    </submittedName>
</protein>